<feature type="region of interest" description="Disordered" evidence="2">
    <location>
        <begin position="427"/>
        <end position="457"/>
    </location>
</feature>
<dbReference type="AlphaFoldDB" id="S9XCT9"/>
<dbReference type="OrthoDB" id="5351834at2759"/>
<dbReference type="InterPro" id="IPR000719">
    <property type="entry name" value="Prot_kinase_dom"/>
</dbReference>
<dbReference type="SUPFAM" id="SSF56112">
    <property type="entry name" value="Protein kinase-like (PK-like)"/>
    <property type="match status" value="1"/>
</dbReference>
<evidence type="ECO:0000256" key="1">
    <source>
        <dbReference type="ARBA" id="ARBA00022741"/>
    </source>
</evidence>
<dbReference type="EMBL" id="KE546990">
    <property type="protein sequence ID" value="EPY51661.1"/>
    <property type="molecule type" value="Genomic_DNA"/>
</dbReference>
<dbReference type="GO" id="GO:0004674">
    <property type="term" value="F:protein serine/threonine kinase activity"/>
    <property type="evidence" value="ECO:0007669"/>
    <property type="project" value="TreeGrafter"/>
</dbReference>
<feature type="region of interest" description="Disordered" evidence="2">
    <location>
        <begin position="804"/>
        <end position="859"/>
    </location>
</feature>
<feature type="region of interest" description="Disordered" evidence="2">
    <location>
        <begin position="622"/>
        <end position="642"/>
    </location>
</feature>
<evidence type="ECO:0000256" key="2">
    <source>
        <dbReference type="SAM" id="MobiDB-lite"/>
    </source>
</evidence>
<dbReference type="InterPro" id="IPR011009">
    <property type="entry name" value="Kinase-like_dom_sf"/>
</dbReference>
<keyword evidence="5" id="KW-1185">Reference proteome</keyword>
<feature type="compositionally biased region" description="Low complexity" evidence="2">
    <location>
        <begin position="708"/>
        <end position="719"/>
    </location>
</feature>
<dbReference type="GO" id="GO:0000147">
    <property type="term" value="P:actin cortical patch assembly"/>
    <property type="evidence" value="ECO:0007669"/>
    <property type="project" value="TreeGrafter"/>
</dbReference>
<sequence length="859" mass="95574">MSDPASFLFKDELLVGSKYVVGKYNITIEKYLSEGGFSHVYAVQAFSNAEGSPLSAVLKRMYAADEQALNHIKSEINTMKLLKSNPKIVTYYDSCVLPLSEEKKDYEVLLLMEYCSGGGLIDFMNQRLQTRLSEAEVLKILSDVTQGVAAMHRLRPPLIHRDLKVENILMTSFSSFKLCDFGSVTEPMHAAENSTEIHALEKNLATFTTYQYRAPEMINFYAGLAIDEKSDMWALGVLLYKLCYYTTPFETQGPNAILTASYAFPPFPHYSHSLKNIIIALLQPNPCLRPNIFQLMYEVCRLRGKPLPFGDFYAGNDPSFYDMSNRKVMSLVRQSQGLAFNQQIPSSAPMSASHIQTSRPPVPPMTPPTYPSHPVSNPFYVQADMSGASQKIRIPVPVQQNMSMNHPVDLGSSRSLSYHNQQAISRPASVVTDSVPSTPYVSSNSKNPFPVSHSTTGASSHYAPTDFAKTGSKSVPEFTTGDLEDDIASRYPDLSELEAQVTNQTDMSSQKAYELSKREDEIAKLADDAFASFLRPTESNSQDANVKDESQNHPPSSSIVMDAQKSEKTGSSDELPGPSHSFKSSSAFPNEFLKFEIQDPQTTNHKSPVNFETDALAGPHKAFRHSKSLSQGLPYSSSHSNLKLEGDDEVFSSLRRRKSTAANQKYISRPSTNPYINPEELNYPGQALQTNEKTIPNNFFAETGKVASNPTSSSNPNLSDTEDKSFFPSFNQLERTSSIQSDWNSHEFQPPMLSTKNPYLKQLSPESYANNPVHNHAEYGLNPSNSEQPQIQEIEGAKNLFDDELQKTTSYPNPGIASATNDVSQTVPTNFFDNETEPNNYDSLSRQHSSHFNTSFQEE</sequence>
<proteinExistence type="predicted"/>
<evidence type="ECO:0000313" key="5">
    <source>
        <dbReference type="Proteomes" id="UP000015464"/>
    </source>
</evidence>
<dbReference type="InterPro" id="IPR008271">
    <property type="entry name" value="Ser/Thr_kinase_AS"/>
</dbReference>
<gene>
    <name evidence="4" type="ORF">SPOG_00086</name>
</gene>
<reference evidence="4 5" key="1">
    <citation type="journal article" date="2011" name="Science">
        <title>Comparative functional genomics of the fission yeasts.</title>
        <authorList>
            <person name="Rhind N."/>
            <person name="Chen Z."/>
            <person name="Yassour M."/>
            <person name="Thompson D.A."/>
            <person name="Haas B.J."/>
            <person name="Habib N."/>
            <person name="Wapinski I."/>
            <person name="Roy S."/>
            <person name="Lin M.F."/>
            <person name="Heiman D.I."/>
            <person name="Young S.K."/>
            <person name="Furuya K."/>
            <person name="Guo Y."/>
            <person name="Pidoux A."/>
            <person name="Chen H.M."/>
            <person name="Robbertse B."/>
            <person name="Goldberg J.M."/>
            <person name="Aoki K."/>
            <person name="Bayne E.H."/>
            <person name="Berlin A.M."/>
            <person name="Desjardins C.A."/>
            <person name="Dobbs E."/>
            <person name="Dukaj L."/>
            <person name="Fan L."/>
            <person name="FitzGerald M.G."/>
            <person name="French C."/>
            <person name="Gujja S."/>
            <person name="Hansen K."/>
            <person name="Keifenheim D."/>
            <person name="Levin J.Z."/>
            <person name="Mosher R.A."/>
            <person name="Mueller C.A."/>
            <person name="Pfiffner J."/>
            <person name="Priest M."/>
            <person name="Russ C."/>
            <person name="Smialowska A."/>
            <person name="Swoboda P."/>
            <person name="Sykes S.M."/>
            <person name="Vaughn M."/>
            <person name="Vengrova S."/>
            <person name="Yoder R."/>
            <person name="Zeng Q."/>
            <person name="Allshire R."/>
            <person name="Baulcombe D."/>
            <person name="Birren B.W."/>
            <person name="Brown W."/>
            <person name="Ekwall K."/>
            <person name="Kellis M."/>
            <person name="Leatherwood J."/>
            <person name="Levin H."/>
            <person name="Margalit H."/>
            <person name="Martienssen R."/>
            <person name="Nieduszynski C.A."/>
            <person name="Spatafora J.W."/>
            <person name="Friedman N."/>
            <person name="Dalgaard J.Z."/>
            <person name="Baumann P."/>
            <person name="Niki H."/>
            <person name="Regev A."/>
            <person name="Nusbaum C."/>
        </authorList>
    </citation>
    <scope>NUCLEOTIDE SEQUENCE [LARGE SCALE GENOMIC DNA]</scope>
    <source>
        <strain evidence="5">OY26 / ATCC MYA-4695 / CBS 11777 / NBRC 106824 / NRRL Y48691</strain>
    </source>
</reference>
<dbReference type="GO" id="GO:0005737">
    <property type="term" value="C:cytoplasm"/>
    <property type="evidence" value="ECO:0007669"/>
    <property type="project" value="TreeGrafter"/>
</dbReference>
<dbReference type="RefSeq" id="XP_013023047.1">
    <property type="nucleotide sequence ID" value="XM_013167593.1"/>
</dbReference>
<feature type="region of interest" description="Disordered" evidence="2">
    <location>
        <begin position="703"/>
        <end position="724"/>
    </location>
</feature>
<keyword evidence="1" id="KW-0547">Nucleotide-binding</keyword>
<protein>
    <submittedName>
        <fullName evidence="4">NAK protein kinase Ppk29</fullName>
    </submittedName>
</protein>
<dbReference type="PROSITE" id="PS00108">
    <property type="entry name" value="PROTEIN_KINASE_ST"/>
    <property type="match status" value="1"/>
</dbReference>
<dbReference type="OMA" id="DFYAGND"/>
<dbReference type="Proteomes" id="UP000015464">
    <property type="component" value="Unassembled WGS sequence"/>
</dbReference>
<keyword evidence="4" id="KW-0808">Transferase</keyword>
<organism evidence="4 5">
    <name type="scientific">Schizosaccharomyces cryophilus (strain OY26 / ATCC MYA-4695 / CBS 11777 / NBRC 106824 / NRRL Y48691)</name>
    <name type="common">Fission yeast</name>
    <dbReference type="NCBI Taxonomy" id="653667"/>
    <lineage>
        <taxon>Eukaryota</taxon>
        <taxon>Fungi</taxon>
        <taxon>Dikarya</taxon>
        <taxon>Ascomycota</taxon>
        <taxon>Taphrinomycotina</taxon>
        <taxon>Schizosaccharomycetes</taxon>
        <taxon>Schizosaccharomycetales</taxon>
        <taxon>Schizosaccharomycetaceae</taxon>
        <taxon>Schizosaccharomyces</taxon>
    </lineage>
</organism>
<dbReference type="PANTHER" id="PTHR22967:SF104">
    <property type="entry name" value="SERINE_THREONINE-PROTEIN KINASE PPK29"/>
    <property type="match status" value="1"/>
</dbReference>
<accession>S9XCT9</accession>
<feature type="compositionally biased region" description="Polar residues" evidence="2">
    <location>
        <begin position="431"/>
        <end position="457"/>
    </location>
</feature>
<feature type="domain" description="Protein kinase" evidence="3">
    <location>
        <begin position="26"/>
        <end position="310"/>
    </location>
</feature>
<feature type="compositionally biased region" description="Polar residues" evidence="2">
    <location>
        <begin position="628"/>
        <end position="641"/>
    </location>
</feature>
<dbReference type="PROSITE" id="PS50011">
    <property type="entry name" value="PROTEIN_KINASE_DOM"/>
    <property type="match status" value="1"/>
</dbReference>
<dbReference type="GO" id="GO:0007015">
    <property type="term" value="P:actin filament organization"/>
    <property type="evidence" value="ECO:0007669"/>
    <property type="project" value="TreeGrafter"/>
</dbReference>
<dbReference type="SMART" id="SM00220">
    <property type="entry name" value="S_TKc"/>
    <property type="match status" value="1"/>
</dbReference>
<feature type="compositionally biased region" description="Polar residues" evidence="2">
    <location>
        <begin position="807"/>
        <end position="859"/>
    </location>
</feature>
<dbReference type="PANTHER" id="PTHR22967">
    <property type="entry name" value="SERINE/THREONINE PROTEIN KINASE"/>
    <property type="match status" value="1"/>
</dbReference>
<keyword evidence="4" id="KW-0418">Kinase</keyword>
<dbReference type="GeneID" id="25034418"/>
<evidence type="ECO:0000259" key="3">
    <source>
        <dbReference type="PROSITE" id="PS50011"/>
    </source>
</evidence>
<feature type="region of interest" description="Disordered" evidence="2">
    <location>
        <begin position="536"/>
        <end position="583"/>
    </location>
</feature>
<dbReference type="STRING" id="653667.S9XCT9"/>
<dbReference type="eggNOG" id="KOG1989">
    <property type="taxonomic scope" value="Eukaryota"/>
</dbReference>
<dbReference type="Pfam" id="PF00069">
    <property type="entry name" value="Pkinase"/>
    <property type="match status" value="1"/>
</dbReference>
<dbReference type="GO" id="GO:0005524">
    <property type="term" value="F:ATP binding"/>
    <property type="evidence" value="ECO:0007669"/>
    <property type="project" value="InterPro"/>
</dbReference>
<dbReference type="HOGENOM" id="CLU_016628_0_0_1"/>
<evidence type="ECO:0000313" key="4">
    <source>
        <dbReference type="EMBL" id="EPY51661.1"/>
    </source>
</evidence>
<name>S9XCT9_SCHCR</name>
<dbReference type="Gene3D" id="1.10.510.10">
    <property type="entry name" value="Transferase(Phosphotransferase) domain 1"/>
    <property type="match status" value="1"/>
</dbReference>